<name>A0A0B3RTK6_9RHOB</name>
<protein>
    <submittedName>
        <fullName evidence="2">FixS protein</fullName>
    </submittedName>
</protein>
<dbReference type="PANTHER" id="PTHR41532:SF1">
    <property type="entry name" value="FIXS PROTEIN"/>
    <property type="match status" value="1"/>
</dbReference>
<proteinExistence type="predicted"/>
<dbReference type="EMBL" id="JSUQ01000031">
    <property type="protein sequence ID" value="KHQ50098.1"/>
    <property type="molecule type" value="Genomic_DNA"/>
</dbReference>
<reference evidence="2 3" key="1">
    <citation type="submission" date="2014-10" db="EMBL/GenBank/DDBJ databases">
        <title>Genome sequence of Ponticoccus sp. strain UMTAT08 isolated from clonal culture of toxic dinoflagellate Alexandrium tamiyavanichii.</title>
        <authorList>
            <person name="Gan H.Y."/>
            <person name="Muhd D.-D."/>
            <person name="Mohd Noor M.E."/>
            <person name="Yeong Y.S."/>
            <person name="Usup G."/>
        </authorList>
    </citation>
    <scope>NUCLEOTIDE SEQUENCE [LARGE SCALE GENOMIC DNA]</scope>
    <source>
        <strain evidence="2 3">UMTAT08</strain>
    </source>
</reference>
<accession>A0A0B3RTK6</accession>
<evidence type="ECO:0000313" key="2">
    <source>
        <dbReference type="EMBL" id="KHQ50098.1"/>
    </source>
</evidence>
<dbReference type="InterPro" id="IPR004714">
    <property type="entry name" value="Cyt_oxidase_maturation_cbb3"/>
</dbReference>
<sequence>MTILLLLIPVTLAMGTVGLGAFFWAMRHDQFDDPDGDARRILQTEDRPLPPRHRTDREVAR</sequence>
<organism evidence="2 3">
    <name type="scientific">Mameliella alba</name>
    <dbReference type="NCBI Taxonomy" id="561184"/>
    <lineage>
        <taxon>Bacteria</taxon>
        <taxon>Pseudomonadati</taxon>
        <taxon>Pseudomonadota</taxon>
        <taxon>Alphaproteobacteria</taxon>
        <taxon>Rhodobacterales</taxon>
        <taxon>Roseobacteraceae</taxon>
        <taxon>Mameliella</taxon>
    </lineage>
</organism>
<dbReference type="Proteomes" id="UP000030960">
    <property type="component" value="Unassembled WGS sequence"/>
</dbReference>
<gene>
    <name evidence="2" type="ORF">OA50_05329</name>
</gene>
<dbReference type="Pfam" id="PF03597">
    <property type="entry name" value="FixS"/>
    <property type="match status" value="1"/>
</dbReference>
<dbReference type="RefSeq" id="WP_043146573.1">
    <property type="nucleotide sequence ID" value="NZ_JSUQ01000031.1"/>
</dbReference>
<dbReference type="PANTHER" id="PTHR41532">
    <property type="entry name" value="FIXS PROTEIN"/>
    <property type="match status" value="1"/>
</dbReference>
<dbReference type="OrthoDB" id="9802763at2"/>
<keyword evidence="3" id="KW-1185">Reference proteome</keyword>
<evidence type="ECO:0000256" key="1">
    <source>
        <dbReference type="SAM" id="MobiDB-lite"/>
    </source>
</evidence>
<feature type="region of interest" description="Disordered" evidence="1">
    <location>
        <begin position="35"/>
        <end position="61"/>
    </location>
</feature>
<evidence type="ECO:0000313" key="3">
    <source>
        <dbReference type="Proteomes" id="UP000030960"/>
    </source>
</evidence>
<dbReference type="AlphaFoldDB" id="A0A0B3RTK6"/>
<dbReference type="NCBIfam" id="TIGR00847">
    <property type="entry name" value="ccoS"/>
    <property type="match status" value="1"/>
</dbReference>
<comment type="caution">
    <text evidence="2">The sequence shown here is derived from an EMBL/GenBank/DDBJ whole genome shotgun (WGS) entry which is preliminary data.</text>
</comment>